<proteinExistence type="predicted"/>
<dbReference type="AlphaFoldDB" id="A0A7W5ZWA7"/>
<dbReference type="InterPro" id="IPR024572">
    <property type="entry name" value="RcnB"/>
</dbReference>
<dbReference type="RefSeq" id="WP_246385685.1">
    <property type="nucleotide sequence ID" value="NZ_JACICY010000003.1"/>
</dbReference>
<protein>
    <recommendedName>
        <fullName evidence="5">Nickel/cobalt transporter regulator</fullName>
    </recommendedName>
</protein>
<feature type="region of interest" description="Disordered" evidence="1">
    <location>
        <begin position="28"/>
        <end position="212"/>
    </location>
</feature>
<feature type="chain" id="PRO_5031038644" description="Nickel/cobalt transporter regulator" evidence="2">
    <location>
        <begin position="31"/>
        <end position="334"/>
    </location>
</feature>
<feature type="compositionally biased region" description="Basic and acidic residues" evidence="1">
    <location>
        <begin position="117"/>
        <end position="127"/>
    </location>
</feature>
<dbReference type="Proteomes" id="UP000562395">
    <property type="component" value="Unassembled WGS sequence"/>
</dbReference>
<feature type="compositionally biased region" description="Low complexity" evidence="1">
    <location>
        <begin position="65"/>
        <end position="89"/>
    </location>
</feature>
<accession>A0A7W5ZWA7</accession>
<organism evidence="3 4">
    <name type="scientific">Novosphingobium hassiacum</name>
    <dbReference type="NCBI Taxonomy" id="173676"/>
    <lineage>
        <taxon>Bacteria</taxon>
        <taxon>Pseudomonadati</taxon>
        <taxon>Pseudomonadota</taxon>
        <taxon>Alphaproteobacteria</taxon>
        <taxon>Sphingomonadales</taxon>
        <taxon>Sphingomonadaceae</taxon>
        <taxon>Novosphingobium</taxon>
    </lineage>
</organism>
<feature type="compositionally biased region" description="Basic and acidic residues" evidence="1">
    <location>
        <begin position="47"/>
        <end position="57"/>
    </location>
</feature>
<evidence type="ECO:0000313" key="3">
    <source>
        <dbReference type="EMBL" id="MBB3860562.1"/>
    </source>
</evidence>
<keyword evidence="2" id="KW-0732">Signal</keyword>
<dbReference type="Pfam" id="PF11776">
    <property type="entry name" value="RcnB"/>
    <property type="match status" value="1"/>
</dbReference>
<dbReference type="Gene3D" id="3.10.450.160">
    <property type="entry name" value="inner membrane protein cigr"/>
    <property type="match status" value="1"/>
</dbReference>
<feature type="compositionally biased region" description="Basic and acidic residues" evidence="1">
    <location>
        <begin position="199"/>
        <end position="212"/>
    </location>
</feature>
<dbReference type="EMBL" id="JACICY010000003">
    <property type="protein sequence ID" value="MBB3860562.1"/>
    <property type="molecule type" value="Genomic_DNA"/>
</dbReference>
<gene>
    <name evidence="3" type="ORF">GGQ88_001828</name>
</gene>
<evidence type="ECO:0008006" key="5">
    <source>
        <dbReference type="Google" id="ProtNLM"/>
    </source>
</evidence>
<evidence type="ECO:0000256" key="1">
    <source>
        <dbReference type="SAM" id="MobiDB-lite"/>
    </source>
</evidence>
<reference evidence="3 4" key="1">
    <citation type="submission" date="2020-08" db="EMBL/GenBank/DDBJ databases">
        <title>Genomic Encyclopedia of Type Strains, Phase IV (KMG-IV): sequencing the most valuable type-strain genomes for metagenomic binning, comparative biology and taxonomic classification.</title>
        <authorList>
            <person name="Goeker M."/>
        </authorList>
    </citation>
    <scope>NUCLEOTIDE SEQUENCE [LARGE SCALE GENOMIC DNA]</scope>
    <source>
        <strain evidence="3 4">DSM 14552</strain>
    </source>
</reference>
<feature type="compositionally biased region" description="Basic and acidic residues" evidence="1">
    <location>
        <begin position="163"/>
        <end position="188"/>
    </location>
</feature>
<sequence length="334" mass="39127">MSGKSFFKNSALGALAIAMIATALPATAFAQDQQRQERGGRSWGGERGGERGQRNDGQRGGGDYRAQAQAQVRTQQAPQPRVVQPGQPARVERPATQNWQGRGNAENAPRWGTQDRATTERPGRDWQRGTVNRPQQAERAATPRTPERGWDGNRWNGSGPTRTETRDVNRDRDGNRDRNWSSTNRDRGTTWNGRNPSYSDRDRNRDYRSGDNWRRDNNYRGDSWRGNDRNDRRWSNDWRRDNRYNWSSYRSSNRNHYRLPRYNAPYRGYNYSRLSIGFFLNSGFYGNNYWINDPWSYRLPPAYAGYRWVRYYDDVLLVDTYTGEVADVIYDFFW</sequence>
<name>A0A7W5ZWA7_9SPHN</name>
<feature type="signal peptide" evidence="2">
    <location>
        <begin position="1"/>
        <end position="30"/>
    </location>
</feature>
<evidence type="ECO:0000256" key="2">
    <source>
        <dbReference type="SAM" id="SignalP"/>
    </source>
</evidence>
<keyword evidence="4" id="KW-1185">Reference proteome</keyword>
<evidence type="ECO:0000313" key="4">
    <source>
        <dbReference type="Proteomes" id="UP000562395"/>
    </source>
</evidence>
<comment type="caution">
    <text evidence="3">The sequence shown here is derived from an EMBL/GenBank/DDBJ whole genome shotgun (WGS) entry which is preliminary data.</text>
</comment>